<organism evidence="4 5">
    <name type="scientific">Agromyces archimandritae</name>
    <dbReference type="NCBI Taxonomy" id="2781962"/>
    <lineage>
        <taxon>Bacteria</taxon>
        <taxon>Bacillati</taxon>
        <taxon>Actinomycetota</taxon>
        <taxon>Actinomycetes</taxon>
        <taxon>Micrococcales</taxon>
        <taxon>Microbacteriaceae</taxon>
        <taxon>Agromyces</taxon>
    </lineage>
</organism>
<keyword evidence="1" id="KW-1133">Transmembrane helix</keyword>
<feature type="domain" description="DUF2207" evidence="2">
    <location>
        <begin position="78"/>
        <end position="293"/>
    </location>
</feature>
<evidence type="ECO:0000259" key="3">
    <source>
        <dbReference type="Pfam" id="PF20990"/>
    </source>
</evidence>
<dbReference type="Pfam" id="PF09972">
    <property type="entry name" value="DUF2207"/>
    <property type="match status" value="1"/>
</dbReference>
<name>A0A975FLI6_9MICO</name>
<sequence length="710" mass="73535">MTRRQHLLGAILGALGVIGVLAGPAAPAAAAPGALDAPAAARAAVTPAAVAAPAALVAPAAAASVEDFVFSSLEVDYYLSRAEIRDTAELLVVERFVAEFPNRDQNRGIIRSIPNRDGAKSLGLRVVGVTDGEGGDVPYTIDEEAPSDVTRLVIDDDAYKHGPTVYEITYRMSEVARSFADGDEFFPDVNGTEWAQSFERVTARLHVAGETSTAYPDAPDARDPAALDGLLDGRADCLTGTQGARGGACEIAEPVTGAADWPADAASRPATETVVEVTAGPLVPGENLSFVVGFEPGTFARPETAGETVAAHVLALIAAVLAVATLAGMLIVRVRDRLALPRPRIVQYTPPKDVPLRVAAFVLNRPNRLLPSVVTDAAVRGLLEFRTRPGTVRSTDPHDHWLARRVDPSEQGADDEALLRALFGSGPTPKTKIRLDRISRQRGERIEEYRVASRVMAEDLGYVAGRRTGLVAAAVCALVVSGLLAAFVAAFADDGWISWSLAAPTAAVVFVCAVVAFLLRPSAVRLSPAGHELVQYLAGMREYIRIAEAERLRMLQSPTTAEERRVGGLLPSDAVRAGASGSASVPAGAPAEAGGARIGVLAAGCESPELVRLHVYERMLPYAILFKQEKQWARVLAELGAAPEADASNAALVSVAAQGALVHMIVAASAAPPVDGASGSGSDGGAVSSGFSVGGGFSGGGFGGGGGGGR</sequence>
<evidence type="ECO:0000259" key="2">
    <source>
        <dbReference type="Pfam" id="PF09972"/>
    </source>
</evidence>
<feature type="transmembrane region" description="Helical" evidence="1">
    <location>
        <begin position="470"/>
        <end position="491"/>
    </location>
</feature>
<dbReference type="KEGG" id="aarc:G127AT_11605"/>
<dbReference type="InterPro" id="IPR018702">
    <property type="entry name" value="DUF2207"/>
</dbReference>
<keyword evidence="1" id="KW-0812">Transmembrane</keyword>
<keyword evidence="5" id="KW-1185">Reference proteome</keyword>
<evidence type="ECO:0000313" key="5">
    <source>
        <dbReference type="Proteomes" id="UP000671914"/>
    </source>
</evidence>
<gene>
    <name evidence="4" type="ORF">G127AT_11605</name>
</gene>
<dbReference type="Pfam" id="PF20990">
    <property type="entry name" value="DUF2207_C"/>
    <property type="match status" value="1"/>
</dbReference>
<dbReference type="InterPro" id="IPR048389">
    <property type="entry name" value="YciQ-like_C"/>
</dbReference>
<protein>
    <submittedName>
        <fullName evidence="4">DUF2207 domain-containing protein</fullName>
    </submittedName>
</protein>
<dbReference type="Proteomes" id="UP000671914">
    <property type="component" value="Chromosome"/>
</dbReference>
<dbReference type="AlphaFoldDB" id="A0A975FLI6"/>
<evidence type="ECO:0000313" key="4">
    <source>
        <dbReference type="EMBL" id="QTX03947.1"/>
    </source>
</evidence>
<feature type="transmembrane region" description="Helical" evidence="1">
    <location>
        <begin position="497"/>
        <end position="519"/>
    </location>
</feature>
<feature type="transmembrane region" description="Helical" evidence="1">
    <location>
        <begin position="309"/>
        <end position="332"/>
    </location>
</feature>
<feature type="domain" description="Predicted membrane protein YciQ-like C-terminal" evidence="3">
    <location>
        <begin position="348"/>
        <end position="558"/>
    </location>
</feature>
<evidence type="ECO:0000256" key="1">
    <source>
        <dbReference type="SAM" id="Phobius"/>
    </source>
</evidence>
<reference evidence="4" key="1">
    <citation type="submission" date="2021-03" db="EMBL/GenBank/DDBJ databases">
        <title>Agromyces archimandritus sp. nov., isolated from the cockroach Archimandrita tessellata.</title>
        <authorList>
            <person name="Guzman J."/>
            <person name="Ortuzar M."/>
            <person name="Poehlein A."/>
            <person name="Daniel R."/>
            <person name="Trujillo M."/>
            <person name="Vilcinskas A."/>
        </authorList>
    </citation>
    <scope>NUCLEOTIDE SEQUENCE</scope>
    <source>
        <strain evidence="4">G127AT</strain>
    </source>
</reference>
<dbReference type="EMBL" id="CP071696">
    <property type="protein sequence ID" value="QTX03947.1"/>
    <property type="molecule type" value="Genomic_DNA"/>
</dbReference>
<accession>A0A975FLI6</accession>
<keyword evidence="1" id="KW-0472">Membrane</keyword>
<proteinExistence type="predicted"/>
<dbReference type="RefSeq" id="WP_210897049.1">
    <property type="nucleotide sequence ID" value="NZ_CP071696.1"/>
</dbReference>